<evidence type="ECO:0000313" key="1">
    <source>
        <dbReference type="EMBL" id="CAL1275881.1"/>
    </source>
</evidence>
<sequence>MLLESETMFVLRDTQLHFNLFKDDRRICVVPGQEFGNLPGGEFRVADVSKISG</sequence>
<proteinExistence type="predicted"/>
<protein>
    <submittedName>
        <fullName evidence="1">Uncharacterized protein</fullName>
    </submittedName>
</protein>
<dbReference type="AlphaFoldDB" id="A0AAV1ZZE6"/>
<dbReference type="EMBL" id="CAXIEN010000088">
    <property type="protein sequence ID" value="CAL1275881.1"/>
    <property type="molecule type" value="Genomic_DNA"/>
</dbReference>
<gene>
    <name evidence="1" type="ORF">LARSCL_LOCUS8340</name>
</gene>
<organism evidence="1 2">
    <name type="scientific">Larinioides sclopetarius</name>
    <dbReference type="NCBI Taxonomy" id="280406"/>
    <lineage>
        <taxon>Eukaryota</taxon>
        <taxon>Metazoa</taxon>
        <taxon>Ecdysozoa</taxon>
        <taxon>Arthropoda</taxon>
        <taxon>Chelicerata</taxon>
        <taxon>Arachnida</taxon>
        <taxon>Araneae</taxon>
        <taxon>Araneomorphae</taxon>
        <taxon>Entelegynae</taxon>
        <taxon>Araneoidea</taxon>
        <taxon>Araneidae</taxon>
        <taxon>Larinioides</taxon>
    </lineage>
</organism>
<name>A0AAV1ZZE6_9ARAC</name>
<evidence type="ECO:0000313" key="2">
    <source>
        <dbReference type="Proteomes" id="UP001497382"/>
    </source>
</evidence>
<dbReference type="Proteomes" id="UP001497382">
    <property type="component" value="Unassembled WGS sequence"/>
</dbReference>
<keyword evidence="2" id="KW-1185">Reference proteome</keyword>
<reference evidence="1 2" key="1">
    <citation type="submission" date="2024-04" db="EMBL/GenBank/DDBJ databases">
        <authorList>
            <person name="Rising A."/>
            <person name="Reimegard J."/>
            <person name="Sonavane S."/>
            <person name="Akerstrom W."/>
            <person name="Nylinder S."/>
            <person name="Hedman E."/>
            <person name="Kallberg Y."/>
        </authorList>
    </citation>
    <scope>NUCLEOTIDE SEQUENCE [LARGE SCALE GENOMIC DNA]</scope>
</reference>
<accession>A0AAV1ZZE6</accession>
<comment type="caution">
    <text evidence="1">The sequence shown here is derived from an EMBL/GenBank/DDBJ whole genome shotgun (WGS) entry which is preliminary data.</text>
</comment>